<dbReference type="PROSITE" id="PS51918">
    <property type="entry name" value="RADICAL_SAM"/>
    <property type="match status" value="1"/>
</dbReference>
<dbReference type="SUPFAM" id="SSF102114">
    <property type="entry name" value="Radical SAM enzymes"/>
    <property type="match status" value="1"/>
</dbReference>
<protein>
    <submittedName>
        <fullName evidence="7">Radical SAM protein</fullName>
    </submittedName>
</protein>
<dbReference type="PANTHER" id="PTHR43273">
    <property type="entry name" value="ANAEROBIC SULFATASE-MATURATING ENZYME HOMOLOG ASLB-RELATED"/>
    <property type="match status" value="1"/>
</dbReference>
<evidence type="ECO:0000259" key="6">
    <source>
        <dbReference type="PROSITE" id="PS51918"/>
    </source>
</evidence>
<comment type="cofactor">
    <cofactor evidence="1">
        <name>[4Fe-4S] cluster</name>
        <dbReference type="ChEBI" id="CHEBI:49883"/>
    </cofactor>
</comment>
<dbReference type="InterPro" id="IPR024025">
    <property type="entry name" value="SCIFF_rSAM_maturase"/>
</dbReference>
<dbReference type="NCBIfam" id="TIGR04085">
    <property type="entry name" value="rSAM_more_4Fe4S"/>
    <property type="match status" value="1"/>
</dbReference>
<dbReference type="EMBL" id="ATAX01000009">
    <property type="protein sequence ID" value="EWM54711.1"/>
    <property type="molecule type" value="Genomic_DNA"/>
</dbReference>
<dbReference type="Gene3D" id="3.20.20.70">
    <property type="entry name" value="Aldolase class I"/>
    <property type="match status" value="1"/>
</dbReference>
<evidence type="ECO:0000256" key="5">
    <source>
        <dbReference type="ARBA" id="ARBA00023014"/>
    </source>
</evidence>
<dbReference type="SFLD" id="SFLDG01384">
    <property type="entry name" value="thioether_bond_formation_requi"/>
    <property type="match status" value="1"/>
</dbReference>
<dbReference type="OrthoDB" id="9808591at2"/>
<dbReference type="GO" id="GO:0046872">
    <property type="term" value="F:metal ion binding"/>
    <property type="evidence" value="ECO:0007669"/>
    <property type="project" value="UniProtKB-KW"/>
</dbReference>
<proteinExistence type="predicted"/>
<keyword evidence="4" id="KW-0408">Iron</keyword>
<dbReference type="PATRIC" id="fig|1341157.4.peg.590"/>
<dbReference type="GO" id="GO:0051536">
    <property type="term" value="F:iron-sulfur cluster binding"/>
    <property type="evidence" value="ECO:0007669"/>
    <property type="project" value="UniProtKB-KW"/>
</dbReference>
<feature type="domain" description="Radical SAM core" evidence="6">
    <location>
        <begin position="91"/>
        <end position="323"/>
    </location>
</feature>
<dbReference type="CDD" id="cd01335">
    <property type="entry name" value="Radical_SAM"/>
    <property type="match status" value="1"/>
</dbReference>
<dbReference type="Pfam" id="PF13186">
    <property type="entry name" value="SPASM"/>
    <property type="match status" value="1"/>
</dbReference>
<dbReference type="InterPro" id="IPR047602">
    <property type="entry name" value="SPASM_CteB-like"/>
</dbReference>
<evidence type="ECO:0000313" key="8">
    <source>
        <dbReference type="Proteomes" id="UP000019365"/>
    </source>
</evidence>
<accession>W7UHQ1</accession>
<reference evidence="7 8" key="1">
    <citation type="journal article" date="2014" name="PLoS ONE">
        <title>Rumen cellulosomics: divergent fiber-degrading strategies revealed by comparative genome-wide analysis of six ruminococcal strains.</title>
        <authorList>
            <person name="Dassa B."/>
            <person name="Borovok I."/>
            <person name="Ruimy-Israeli V."/>
            <person name="Lamed R."/>
            <person name="Flint H.J."/>
            <person name="Duncan S.H."/>
            <person name="Henrissat B."/>
            <person name="Coutinho P."/>
            <person name="Morrison M."/>
            <person name="Mosoni P."/>
            <person name="Yeoman C.J."/>
            <person name="White B.A."/>
            <person name="Bayer E.A."/>
        </authorList>
    </citation>
    <scope>NUCLEOTIDE SEQUENCE [LARGE SCALE GENOMIC DNA]</scope>
    <source>
        <strain evidence="7 8">007c</strain>
    </source>
</reference>
<dbReference type="AlphaFoldDB" id="W7UHQ1"/>
<evidence type="ECO:0000256" key="3">
    <source>
        <dbReference type="ARBA" id="ARBA00022723"/>
    </source>
</evidence>
<evidence type="ECO:0000313" key="7">
    <source>
        <dbReference type="EMBL" id="EWM54711.1"/>
    </source>
</evidence>
<sequence>MIHKYKLNGLNIVLDVNSGGVHIVDELTYDLLDNIEPPFEAECPQDVIDKLSKSYPEEDIRDCYGEIIELYNDKILFSEDDYEKYAQYSVASPVKAMCLNIAHDCQLRCKYCFASTGDFGKGRKLMSFETGKHAIDFLLENSGDRPNLELDFFGGEPLMNFGVVKQVVEYARSREKEYNKKFRFTITTNGLLLDDEKIDFINREMSNVVLSIDGRKEVNDYFRVLPNGQGCYDIIMPKYKKLVAGRGDKEYYVRGTFTNKNLDFSKDVFALNEAGFDQISVEPVVGDDDIYALTEKDLPAVFAEYEKLALQLLENEKKGKKFNFFHFMLDLDQGPCAIKRLRGCGCGNDYVAITPDGDIFPCHQFVGIDEYKMGNIDEGTFDQEMKADFARAHVYSKPECRECWAKFYCSGGCNANNYQYMGDIRKAHKISCQLEKKRLECAIMMKAVKMADSAE</sequence>
<keyword evidence="8" id="KW-1185">Reference proteome</keyword>
<gene>
    <name evidence="7" type="ORF">RF007C_02210</name>
</gene>
<keyword evidence="3" id="KW-0479">Metal-binding</keyword>
<dbReference type="InterPro" id="IPR007197">
    <property type="entry name" value="rSAM"/>
</dbReference>
<keyword evidence="2" id="KW-0949">S-adenosyl-L-methionine</keyword>
<dbReference type="Proteomes" id="UP000019365">
    <property type="component" value="Unassembled WGS sequence"/>
</dbReference>
<dbReference type="InterPro" id="IPR023885">
    <property type="entry name" value="4Fe4S-binding_SPASM_dom"/>
</dbReference>
<name>W7UHQ1_RUMFL</name>
<dbReference type="PANTHER" id="PTHR43273:SF8">
    <property type="entry name" value="RADICAL SAM DOMAIN PROTEIN"/>
    <property type="match status" value="1"/>
</dbReference>
<evidence type="ECO:0000256" key="4">
    <source>
        <dbReference type="ARBA" id="ARBA00023004"/>
    </source>
</evidence>
<dbReference type="SFLD" id="SFLDG01067">
    <property type="entry name" value="SPASM/twitch_domain_containing"/>
    <property type="match status" value="1"/>
</dbReference>
<dbReference type="Pfam" id="PF04055">
    <property type="entry name" value="Radical_SAM"/>
    <property type="match status" value="1"/>
</dbReference>
<dbReference type="eggNOG" id="COG0641">
    <property type="taxonomic scope" value="Bacteria"/>
</dbReference>
<organism evidence="7 8">
    <name type="scientific">Ruminococcus flavefaciens 007c</name>
    <dbReference type="NCBI Taxonomy" id="1341157"/>
    <lineage>
        <taxon>Bacteria</taxon>
        <taxon>Bacillati</taxon>
        <taxon>Bacillota</taxon>
        <taxon>Clostridia</taxon>
        <taxon>Eubacteriales</taxon>
        <taxon>Oscillospiraceae</taxon>
        <taxon>Ruminococcus</taxon>
    </lineage>
</organism>
<dbReference type="CDD" id="cd21124">
    <property type="entry name" value="SPASM_CteB-like"/>
    <property type="match status" value="1"/>
</dbReference>
<dbReference type="NCBIfam" id="TIGR03974">
    <property type="entry name" value="rSAM_six_Cys"/>
    <property type="match status" value="1"/>
</dbReference>
<dbReference type="RefSeq" id="WP_037297087.1">
    <property type="nucleotide sequence ID" value="NZ_ATAX01000009.1"/>
</dbReference>
<dbReference type="GO" id="GO:0016491">
    <property type="term" value="F:oxidoreductase activity"/>
    <property type="evidence" value="ECO:0007669"/>
    <property type="project" value="InterPro"/>
</dbReference>
<dbReference type="InterPro" id="IPR013785">
    <property type="entry name" value="Aldolase_TIM"/>
</dbReference>
<evidence type="ECO:0000256" key="2">
    <source>
        <dbReference type="ARBA" id="ARBA00022691"/>
    </source>
</evidence>
<dbReference type="InterPro" id="IPR023867">
    <property type="entry name" value="Sulphatase_maturase_rSAM"/>
</dbReference>
<evidence type="ECO:0000256" key="1">
    <source>
        <dbReference type="ARBA" id="ARBA00001966"/>
    </source>
</evidence>
<comment type="caution">
    <text evidence="7">The sequence shown here is derived from an EMBL/GenBank/DDBJ whole genome shotgun (WGS) entry which is preliminary data.</text>
</comment>
<dbReference type="InterPro" id="IPR058240">
    <property type="entry name" value="rSAM_sf"/>
</dbReference>
<dbReference type="SFLD" id="SFLDS00029">
    <property type="entry name" value="Radical_SAM"/>
    <property type="match status" value="1"/>
</dbReference>
<dbReference type="SFLD" id="SFLDG01386">
    <property type="entry name" value="main_SPASM_domain-containing"/>
    <property type="match status" value="1"/>
</dbReference>
<keyword evidence="5" id="KW-0411">Iron-sulfur</keyword>